<evidence type="ECO:0000256" key="1">
    <source>
        <dbReference type="ARBA" id="ARBA00000900"/>
    </source>
</evidence>
<feature type="transmembrane region" description="Helical" evidence="10">
    <location>
        <begin position="207"/>
        <end position="235"/>
    </location>
</feature>
<keyword evidence="7" id="KW-0833">Ubl conjugation pathway</keyword>
<feature type="domain" description="E3 ubiquitin-protein ligase MARCHF6-like C-terminal" evidence="11">
    <location>
        <begin position="289"/>
        <end position="409"/>
    </location>
</feature>
<dbReference type="InterPro" id="IPR056521">
    <property type="entry name" value="MARCHF6-like_C"/>
</dbReference>
<evidence type="ECO:0000256" key="7">
    <source>
        <dbReference type="ARBA" id="ARBA00022786"/>
    </source>
</evidence>
<evidence type="ECO:0000259" key="11">
    <source>
        <dbReference type="Pfam" id="PF23113"/>
    </source>
</evidence>
<evidence type="ECO:0000256" key="6">
    <source>
        <dbReference type="ARBA" id="ARBA00022692"/>
    </source>
</evidence>
<evidence type="ECO:0000256" key="5">
    <source>
        <dbReference type="ARBA" id="ARBA00022679"/>
    </source>
</evidence>
<proteinExistence type="predicted"/>
<evidence type="ECO:0000256" key="3">
    <source>
        <dbReference type="ARBA" id="ARBA00004906"/>
    </source>
</evidence>
<evidence type="ECO:0000256" key="10">
    <source>
        <dbReference type="SAM" id="Phobius"/>
    </source>
</evidence>
<keyword evidence="8 10" id="KW-1133">Transmembrane helix</keyword>
<feature type="transmembrane region" description="Helical" evidence="10">
    <location>
        <begin position="59"/>
        <end position="83"/>
    </location>
</feature>
<evidence type="ECO:0000256" key="2">
    <source>
        <dbReference type="ARBA" id="ARBA00004141"/>
    </source>
</evidence>
<gene>
    <name evidence="12" type="ORF">MKW94_002393</name>
</gene>
<dbReference type="PANTHER" id="PTHR13145:SF0">
    <property type="entry name" value="E3 UBIQUITIN-PROTEIN LIGASE MARCHF6"/>
    <property type="match status" value="1"/>
</dbReference>
<dbReference type="GO" id="GO:0061630">
    <property type="term" value="F:ubiquitin protein ligase activity"/>
    <property type="evidence" value="ECO:0007669"/>
    <property type="project" value="UniProtKB-EC"/>
</dbReference>
<evidence type="ECO:0000313" key="13">
    <source>
        <dbReference type="Proteomes" id="UP001177140"/>
    </source>
</evidence>
<feature type="transmembrane region" description="Helical" evidence="10">
    <location>
        <begin position="95"/>
        <end position="111"/>
    </location>
</feature>
<name>A0AA42ARB1_PAPNU</name>
<evidence type="ECO:0000256" key="9">
    <source>
        <dbReference type="ARBA" id="ARBA00023136"/>
    </source>
</evidence>
<protein>
    <recommendedName>
        <fullName evidence="4">RING-type E3 ubiquitin transferase</fullName>
        <ecNumber evidence="4">2.3.2.27</ecNumber>
    </recommendedName>
</protein>
<comment type="caution">
    <text evidence="12">The sequence shown here is derived from an EMBL/GenBank/DDBJ whole genome shotgun (WGS) entry which is preliminary data.</text>
</comment>
<keyword evidence="5" id="KW-0808">Transferase</keyword>
<comment type="catalytic activity">
    <reaction evidence="1">
        <text>S-ubiquitinyl-[E2 ubiquitin-conjugating enzyme]-L-cysteine + [acceptor protein]-L-lysine = [E2 ubiquitin-conjugating enzyme]-L-cysteine + N(6)-ubiquitinyl-[acceptor protein]-L-lysine.</text>
        <dbReference type="EC" id="2.3.2.27"/>
    </reaction>
</comment>
<feature type="transmembrane region" description="Helical" evidence="10">
    <location>
        <begin position="255"/>
        <end position="276"/>
    </location>
</feature>
<dbReference type="PANTHER" id="PTHR13145">
    <property type="entry name" value="SSM4 PROTEIN"/>
    <property type="match status" value="1"/>
</dbReference>
<keyword evidence="6 10" id="KW-0812">Transmembrane</keyword>
<dbReference type="EMBL" id="JAJJMA010206235">
    <property type="protein sequence ID" value="MCL7039897.1"/>
    <property type="molecule type" value="Genomic_DNA"/>
</dbReference>
<dbReference type="AlphaFoldDB" id="A0AA42ARB1"/>
<comment type="subcellular location">
    <subcellularLocation>
        <location evidence="2">Membrane</location>
        <topology evidence="2">Multi-pass membrane protein</topology>
    </subcellularLocation>
</comment>
<feature type="non-terminal residue" evidence="12">
    <location>
        <position position="485"/>
    </location>
</feature>
<dbReference type="Proteomes" id="UP001177140">
    <property type="component" value="Unassembled WGS sequence"/>
</dbReference>
<dbReference type="EC" id="2.3.2.27" evidence="4"/>
<organism evidence="12 13">
    <name type="scientific">Papaver nudicaule</name>
    <name type="common">Iceland poppy</name>
    <dbReference type="NCBI Taxonomy" id="74823"/>
    <lineage>
        <taxon>Eukaryota</taxon>
        <taxon>Viridiplantae</taxon>
        <taxon>Streptophyta</taxon>
        <taxon>Embryophyta</taxon>
        <taxon>Tracheophyta</taxon>
        <taxon>Spermatophyta</taxon>
        <taxon>Magnoliopsida</taxon>
        <taxon>Ranunculales</taxon>
        <taxon>Papaveraceae</taxon>
        <taxon>Papaveroideae</taxon>
        <taxon>Papaver</taxon>
    </lineage>
</organism>
<dbReference type="GO" id="GO:0005789">
    <property type="term" value="C:endoplasmic reticulum membrane"/>
    <property type="evidence" value="ECO:0007669"/>
    <property type="project" value="TreeGrafter"/>
</dbReference>
<evidence type="ECO:0000256" key="8">
    <source>
        <dbReference type="ARBA" id="ARBA00022989"/>
    </source>
</evidence>
<keyword evidence="13" id="KW-1185">Reference proteome</keyword>
<accession>A0AA42ARB1</accession>
<dbReference type="GO" id="GO:0036503">
    <property type="term" value="P:ERAD pathway"/>
    <property type="evidence" value="ECO:0007669"/>
    <property type="project" value="TreeGrafter"/>
</dbReference>
<feature type="transmembrane region" description="Helical" evidence="10">
    <location>
        <begin position="28"/>
        <end position="47"/>
    </location>
</feature>
<keyword evidence="9 10" id="KW-0472">Membrane</keyword>
<feature type="transmembrane region" description="Helical" evidence="10">
    <location>
        <begin position="288"/>
        <end position="316"/>
    </location>
</feature>
<dbReference type="Pfam" id="PF23113">
    <property type="entry name" value="MARCHF6_C"/>
    <property type="match status" value="1"/>
</dbReference>
<evidence type="ECO:0000256" key="4">
    <source>
        <dbReference type="ARBA" id="ARBA00012483"/>
    </source>
</evidence>
<comment type="pathway">
    <text evidence="3">Protein modification; protein ubiquitination.</text>
</comment>
<reference evidence="12" key="1">
    <citation type="submission" date="2022-03" db="EMBL/GenBank/DDBJ databases">
        <title>A functionally conserved STORR gene fusion in Papaver species that diverged 16.8 million years ago.</title>
        <authorList>
            <person name="Catania T."/>
        </authorList>
    </citation>
    <scope>NUCLEOTIDE SEQUENCE</scope>
    <source>
        <strain evidence="12">S-191538</strain>
    </source>
</reference>
<sequence>LKGSNARTGPGESLSSDDKQLLVLRKGVVCFLHYLADLVFIILHVLYDDVQVQACRLLFSIAVNGILIVFLVYLPVVLAMRVAPTIFPISVTDPFTEILVAMLLLQIYLPYAVELRETFEALLHQWVTAVCCVLGFSCLLCSRPENIGGQENVKVERRQDRLSDGLIAAQDPNKNILTSQNIDGVEKCASDTIIGRPVGRPSICYTIVLRAVLLVVLAWITFLLFSLSLIIVSIPLGRVLFSSVSNHHGIKCNDLYTFFIENLSIWTSFTGARFLIKHFKAGKAHSLYSVICQAICIIAKSCVLLSLWIIVIPVLIGLLFELSFMVPIRALEVEVPVLLLFQNWAVGFVFFKLWRTLGSPVLLNHRIVLVDESWRIKFERVRDNDFLKLPGEWMLQEILIPIVVNLLMSSLLNSTVYQFTWVAYLTIIVLFSCAKRFPAWITNLHNSIRDDRYFGLGLQNYGEAVMECENEIGKLVRWLSQSEGR</sequence>
<feature type="transmembrane region" description="Helical" evidence="10">
    <location>
        <begin position="418"/>
        <end position="434"/>
    </location>
</feature>
<evidence type="ECO:0000313" key="12">
    <source>
        <dbReference type="EMBL" id="MCL7039897.1"/>
    </source>
</evidence>
<feature type="transmembrane region" description="Helical" evidence="10">
    <location>
        <begin position="123"/>
        <end position="141"/>
    </location>
</feature>